<feature type="domain" description="DUF2062" evidence="2">
    <location>
        <begin position="7"/>
        <end position="140"/>
    </location>
</feature>
<feature type="transmembrane region" description="Helical" evidence="1">
    <location>
        <begin position="55"/>
        <end position="79"/>
    </location>
</feature>
<feature type="transmembrane region" description="Helical" evidence="1">
    <location>
        <begin position="24"/>
        <end position="48"/>
    </location>
</feature>
<dbReference type="Pfam" id="PF09835">
    <property type="entry name" value="DUF2062"/>
    <property type="match status" value="1"/>
</dbReference>
<dbReference type="NCBIfam" id="TIGR03546">
    <property type="entry name" value="TIGR03546 family protein"/>
    <property type="match status" value="1"/>
</dbReference>
<keyword evidence="4" id="KW-1185">Reference proteome</keyword>
<evidence type="ECO:0000313" key="4">
    <source>
        <dbReference type="Proteomes" id="UP000568664"/>
    </source>
</evidence>
<comment type="caution">
    <text evidence="3">The sequence shown here is derived from an EMBL/GenBank/DDBJ whole genome shotgun (WGS) entry which is preliminary data.</text>
</comment>
<sequence length="172" mass="19001">MLSLLAQLLKALNSENSSRQVSAAIALSLLFALSPILSLQALLILLLVLMVKVHLASFIIGATLFEGLAFILSPVSILIGEMLLTSSSTSAAFESLYQFGWFKLGQWHHTYNLGSLVLGAVLAVPVYFLTKLLVLKYRQHIKNYFERLAIVKALKATRVFQLYQQFGISGDK</sequence>
<keyword evidence="1" id="KW-0472">Membrane</keyword>
<evidence type="ECO:0000313" key="3">
    <source>
        <dbReference type="EMBL" id="NMP32232.1"/>
    </source>
</evidence>
<keyword evidence="1" id="KW-1133">Transmembrane helix</keyword>
<evidence type="ECO:0000259" key="2">
    <source>
        <dbReference type="Pfam" id="PF09835"/>
    </source>
</evidence>
<dbReference type="InterPro" id="IPR018639">
    <property type="entry name" value="DUF2062"/>
</dbReference>
<name>A0A7Y0LDN1_9GAMM</name>
<proteinExistence type="predicted"/>
<dbReference type="EMBL" id="JABBXH010000003">
    <property type="protein sequence ID" value="NMP32232.1"/>
    <property type="molecule type" value="Genomic_DNA"/>
</dbReference>
<feature type="transmembrane region" description="Helical" evidence="1">
    <location>
        <begin position="113"/>
        <end position="134"/>
    </location>
</feature>
<dbReference type="InterPro" id="IPR019935">
    <property type="entry name" value="CHP03546"/>
</dbReference>
<dbReference type="Proteomes" id="UP000568664">
    <property type="component" value="Unassembled WGS sequence"/>
</dbReference>
<accession>A0A7Y0LDN1</accession>
<gene>
    <name evidence="3" type="ORF">HII17_11695</name>
</gene>
<evidence type="ECO:0000256" key="1">
    <source>
        <dbReference type="SAM" id="Phobius"/>
    </source>
</evidence>
<protein>
    <submittedName>
        <fullName evidence="3">TIGR03546 family protein</fullName>
    </submittedName>
</protein>
<reference evidence="3 4" key="1">
    <citation type="submission" date="2020-04" db="EMBL/GenBank/DDBJ databases">
        <title>Thalassotalea sp. M1531, isolated from the surface of marine red alga.</title>
        <authorList>
            <person name="Pang L."/>
            <person name="Lu D.-C."/>
        </authorList>
    </citation>
    <scope>NUCLEOTIDE SEQUENCE [LARGE SCALE GENOMIC DNA]</scope>
    <source>
        <strain evidence="3 4">M1531</strain>
    </source>
</reference>
<keyword evidence="1" id="KW-0812">Transmembrane</keyword>
<organism evidence="3 4">
    <name type="scientific">Thalassotalea algicola</name>
    <dbReference type="NCBI Taxonomy" id="2716224"/>
    <lineage>
        <taxon>Bacteria</taxon>
        <taxon>Pseudomonadati</taxon>
        <taxon>Pseudomonadota</taxon>
        <taxon>Gammaproteobacteria</taxon>
        <taxon>Alteromonadales</taxon>
        <taxon>Colwelliaceae</taxon>
        <taxon>Thalassotalea</taxon>
    </lineage>
</organism>
<dbReference type="AlphaFoldDB" id="A0A7Y0LDN1"/>
<dbReference type="RefSeq" id="WP_169075537.1">
    <property type="nucleotide sequence ID" value="NZ_JABBXH010000003.1"/>
</dbReference>